<sequence>MDEYIVIVYHHKGLLVRNDDGVLVYINGRVDELAKVGADFVNFKDVEEIFKDYGYEKCDRMMWLKPDEPDLEHGLQPLCFDSDINAMCATALANGNKIHIYFDHCIAMPDIISPAHSHDSEEDHGMFSANEESDSYESAEDEAYKPPPHGVEDLSKEDDEDACRKKKKKPARQSNKDNNKEDGNNSFEENGYEDDSEELKTPRSSDDEGHDSKDGHSLMRRLNLDISD</sequence>
<proteinExistence type="predicted"/>
<gene>
    <name evidence="3" type="ORF">QN277_027583</name>
</gene>
<evidence type="ECO:0000259" key="2">
    <source>
        <dbReference type="Pfam" id="PF26130"/>
    </source>
</evidence>
<dbReference type="Pfam" id="PF26130">
    <property type="entry name" value="PB1-like"/>
    <property type="match status" value="1"/>
</dbReference>
<dbReference type="InterPro" id="IPR058594">
    <property type="entry name" value="PB1-like_dom_pln"/>
</dbReference>
<feature type="compositionally biased region" description="Basic and acidic residues" evidence="1">
    <location>
        <begin position="116"/>
        <end position="125"/>
    </location>
</feature>
<evidence type="ECO:0000313" key="4">
    <source>
        <dbReference type="Proteomes" id="UP001293593"/>
    </source>
</evidence>
<feature type="domain" description="PB1-like" evidence="2">
    <location>
        <begin position="1"/>
        <end position="104"/>
    </location>
</feature>
<feature type="region of interest" description="Disordered" evidence="1">
    <location>
        <begin position="116"/>
        <end position="228"/>
    </location>
</feature>
<accession>A0AAE1JBU0</accession>
<dbReference type="EMBL" id="JAWXYG010000008">
    <property type="protein sequence ID" value="KAK4266703.1"/>
    <property type="molecule type" value="Genomic_DNA"/>
</dbReference>
<protein>
    <recommendedName>
        <fullName evidence="2">PB1-like domain-containing protein</fullName>
    </recommendedName>
</protein>
<dbReference type="Proteomes" id="UP001293593">
    <property type="component" value="Unassembled WGS sequence"/>
</dbReference>
<organism evidence="3 4">
    <name type="scientific">Acacia crassicarpa</name>
    <name type="common">northern wattle</name>
    <dbReference type="NCBI Taxonomy" id="499986"/>
    <lineage>
        <taxon>Eukaryota</taxon>
        <taxon>Viridiplantae</taxon>
        <taxon>Streptophyta</taxon>
        <taxon>Embryophyta</taxon>
        <taxon>Tracheophyta</taxon>
        <taxon>Spermatophyta</taxon>
        <taxon>Magnoliopsida</taxon>
        <taxon>eudicotyledons</taxon>
        <taxon>Gunneridae</taxon>
        <taxon>Pentapetalae</taxon>
        <taxon>rosids</taxon>
        <taxon>fabids</taxon>
        <taxon>Fabales</taxon>
        <taxon>Fabaceae</taxon>
        <taxon>Caesalpinioideae</taxon>
        <taxon>mimosoid clade</taxon>
        <taxon>Acacieae</taxon>
        <taxon>Acacia</taxon>
    </lineage>
</organism>
<evidence type="ECO:0000256" key="1">
    <source>
        <dbReference type="SAM" id="MobiDB-lite"/>
    </source>
</evidence>
<feature type="compositionally biased region" description="Acidic residues" evidence="1">
    <location>
        <begin position="131"/>
        <end position="141"/>
    </location>
</feature>
<keyword evidence="4" id="KW-1185">Reference proteome</keyword>
<evidence type="ECO:0000313" key="3">
    <source>
        <dbReference type="EMBL" id="KAK4266703.1"/>
    </source>
</evidence>
<feature type="compositionally biased region" description="Basic and acidic residues" evidence="1">
    <location>
        <begin position="198"/>
        <end position="217"/>
    </location>
</feature>
<feature type="compositionally biased region" description="Basic and acidic residues" evidence="1">
    <location>
        <begin position="174"/>
        <end position="183"/>
    </location>
</feature>
<dbReference type="AlphaFoldDB" id="A0AAE1JBU0"/>
<name>A0AAE1JBU0_9FABA</name>
<comment type="caution">
    <text evidence="3">The sequence shown here is derived from an EMBL/GenBank/DDBJ whole genome shotgun (WGS) entry which is preliminary data.</text>
</comment>
<reference evidence="3" key="1">
    <citation type="submission" date="2023-10" db="EMBL/GenBank/DDBJ databases">
        <title>Chromosome-level genome of the transformable northern wattle, Acacia crassicarpa.</title>
        <authorList>
            <person name="Massaro I."/>
            <person name="Sinha N.R."/>
            <person name="Poethig S."/>
            <person name="Leichty A.R."/>
        </authorList>
    </citation>
    <scope>NUCLEOTIDE SEQUENCE</scope>
    <source>
        <strain evidence="3">Acra3RX</strain>
        <tissue evidence="3">Leaf</tissue>
    </source>
</reference>